<evidence type="ECO:0000256" key="5">
    <source>
        <dbReference type="ARBA" id="ARBA00022833"/>
    </source>
</evidence>
<evidence type="ECO:0000256" key="2">
    <source>
        <dbReference type="ARBA" id="ARBA00022723"/>
    </source>
</evidence>
<comment type="subcellular location">
    <subcellularLocation>
        <location evidence="1">Nucleus</location>
    </subcellularLocation>
</comment>
<reference evidence="10" key="2">
    <citation type="submission" date="2022-10" db="EMBL/GenBank/DDBJ databases">
        <authorList>
            <consortium name="ENA_rothamsted_submissions"/>
            <consortium name="culmorum"/>
            <person name="King R."/>
        </authorList>
    </citation>
    <scope>NUCLEOTIDE SEQUENCE</scope>
</reference>
<dbReference type="GO" id="GO:0003677">
    <property type="term" value="F:DNA binding"/>
    <property type="evidence" value="ECO:0007669"/>
    <property type="project" value="UniProtKB-KW"/>
</dbReference>
<keyword evidence="6" id="KW-0238">DNA-binding</keyword>
<dbReference type="InterPro" id="IPR036236">
    <property type="entry name" value="Znf_C2H2_sf"/>
</dbReference>
<keyword evidence="5" id="KW-0862">Zinc</keyword>
<evidence type="ECO:0000256" key="6">
    <source>
        <dbReference type="ARBA" id="ARBA00023125"/>
    </source>
</evidence>
<keyword evidence="4 8" id="KW-0863">Zinc-finger</keyword>
<evidence type="ECO:0000256" key="8">
    <source>
        <dbReference type="PROSITE-ProRule" id="PRU00042"/>
    </source>
</evidence>
<dbReference type="AlphaFoldDB" id="A0A9P0DSY4"/>
<dbReference type="PANTHER" id="PTHR24392">
    <property type="entry name" value="ZINC FINGER PROTEIN"/>
    <property type="match status" value="1"/>
</dbReference>
<evidence type="ECO:0000259" key="9">
    <source>
        <dbReference type="PROSITE" id="PS50157"/>
    </source>
</evidence>
<accession>A0A9P0DSY4</accession>
<evidence type="ECO:0000256" key="3">
    <source>
        <dbReference type="ARBA" id="ARBA00022737"/>
    </source>
</evidence>
<name>A0A9P0DSY4_PHACE</name>
<organism evidence="10 11">
    <name type="scientific">Phaedon cochleariae</name>
    <name type="common">Mustard beetle</name>
    <dbReference type="NCBI Taxonomy" id="80249"/>
    <lineage>
        <taxon>Eukaryota</taxon>
        <taxon>Metazoa</taxon>
        <taxon>Ecdysozoa</taxon>
        <taxon>Arthropoda</taxon>
        <taxon>Hexapoda</taxon>
        <taxon>Insecta</taxon>
        <taxon>Pterygota</taxon>
        <taxon>Neoptera</taxon>
        <taxon>Endopterygota</taxon>
        <taxon>Coleoptera</taxon>
        <taxon>Polyphaga</taxon>
        <taxon>Cucujiformia</taxon>
        <taxon>Chrysomeloidea</taxon>
        <taxon>Chrysomelidae</taxon>
        <taxon>Chrysomelinae</taxon>
        <taxon>Chrysomelini</taxon>
        <taxon>Phaedon</taxon>
    </lineage>
</organism>
<dbReference type="EMBL" id="OU896713">
    <property type="protein sequence ID" value="CAH1175578.1"/>
    <property type="molecule type" value="Genomic_DNA"/>
</dbReference>
<dbReference type="SMART" id="SM00355">
    <property type="entry name" value="ZnF_C2H2"/>
    <property type="match status" value="7"/>
</dbReference>
<keyword evidence="7" id="KW-0539">Nucleus</keyword>
<feature type="domain" description="C2H2-type" evidence="9">
    <location>
        <begin position="315"/>
        <end position="342"/>
    </location>
</feature>
<evidence type="ECO:0000256" key="4">
    <source>
        <dbReference type="ARBA" id="ARBA00022771"/>
    </source>
</evidence>
<keyword evidence="11" id="KW-1185">Reference proteome</keyword>
<keyword evidence="3" id="KW-0677">Repeat</keyword>
<evidence type="ECO:0000256" key="1">
    <source>
        <dbReference type="ARBA" id="ARBA00004123"/>
    </source>
</evidence>
<evidence type="ECO:0000256" key="7">
    <source>
        <dbReference type="ARBA" id="ARBA00023242"/>
    </source>
</evidence>
<dbReference type="GO" id="GO:0008270">
    <property type="term" value="F:zinc ion binding"/>
    <property type="evidence" value="ECO:0007669"/>
    <property type="project" value="UniProtKB-KW"/>
</dbReference>
<dbReference type="Proteomes" id="UP001153737">
    <property type="component" value="Chromosome 7"/>
</dbReference>
<evidence type="ECO:0000313" key="10">
    <source>
        <dbReference type="EMBL" id="CAH1175578.1"/>
    </source>
</evidence>
<keyword evidence="2" id="KW-0479">Metal-binding</keyword>
<gene>
    <name evidence="10" type="ORF">PHAECO_LOCUS11036</name>
</gene>
<dbReference type="InterPro" id="IPR012934">
    <property type="entry name" value="Znf_AD"/>
</dbReference>
<evidence type="ECO:0000313" key="11">
    <source>
        <dbReference type="Proteomes" id="UP001153737"/>
    </source>
</evidence>
<dbReference type="OrthoDB" id="6772069at2759"/>
<reference evidence="10" key="1">
    <citation type="submission" date="2022-01" db="EMBL/GenBank/DDBJ databases">
        <authorList>
            <person name="King R."/>
        </authorList>
    </citation>
    <scope>NUCLEOTIDE SEQUENCE</scope>
</reference>
<protein>
    <recommendedName>
        <fullName evidence="9">C2H2-type domain-containing protein</fullName>
    </recommendedName>
</protein>
<dbReference type="SMART" id="SM00868">
    <property type="entry name" value="zf-AD"/>
    <property type="match status" value="2"/>
</dbReference>
<dbReference type="GO" id="GO:0005634">
    <property type="term" value="C:nucleus"/>
    <property type="evidence" value="ECO:0007669"/>
    <property type="project" value="UniProtKB-SubCell"/>
</dbReference>
<dbReference type="SUPFAM" id="SSF57667">
    <property type="entry name" value="beta-beta-alpha zinc fingers"/>
    <property type="match status" value="1"/>
</dbReference>
<dbReference type="PROSITE" id="PS50157">
    <property type="entry name" value="ZINC_FINGER_C2H2_2"/>
    <property type="match status" value="2"/>
</dbReference>
<sequence length="512" mass="60425">MVELCVLCLKSTSTEANKKKSKLLIDLLEMLSLDSWWNTANSSCPTLCNNCMAIVVKALDFKTNCLETEKTLSPYVKGNAKVDLCSVYLKKMRREGEPRLWEIMRICRVCIRLINNFECYLLDFLEQNHLEDIFKKYIPEMEPSKFEEPLICQQCIDNFKNFSDFITSCIDTKNKIKKYCDASHISTTKQVDLKDVLRHSMKDILGGDVCYKLKKIDRNNSLNEPLLLISHIKEEYDTDTEVDVESVDILSEPSEDQSETRENEPIQKFNHFNFFTLTENKIKNCNHCDYKTSCKWKITRHARVNHGHLYNFPVFHCDKCNYKSTEKDYLKRHYLTHSDSSQDPSTKYSKTDLYHCEKCTFKTLRKDIYKQHLLTHMDSKDVPSYECKICSFSTKYKSGLKQHMKTHMDRSRIAIFKCHIGGCNYSTIEKSYLKKHIKRHKTPCLDKVDTLYCHQCPFKTEYKKHMRSHAQLHVNGQIDRSILRCEHNYCKYKTRMEENMDEHYEKEHGAKS</sequence>
<proteinExistence type="predicted"/>
<dbReference type="Gene3D" id="3.30.160.60">
    <property type="entry name" value="Classic Zinc Finger"/>
    <property type="match status" value="3"/>
</dbReference>
<dbReference type="InterPro" id="IPR013087">
    <property type="entry name" value="Znf_C2H2_type"/>
</dbReference>
<feature type="domain" description="C2H2-type" evidence="9">
    <location>
        <begin position="385"/>
        <end position="412"/>
    </location>
</feature>